<dbReference type="GO" id="GO:0017176">
    <property type="term" value="F:phosphatidylinositol N-acetylglucosaminyltransferase activity"/>
    <property type="evidence" value="ECO:0007669"/>
    <property type="project" value="UniProtKB-EC"/>
</dbReference>
<evidence type="ECO:0000256" key="3">
    <source>
        <dbReference type="ARBA" id="ARBA00022502"/>
    </source>
</evidence>
<dbReference type="PANTHER" id="PTHR45871">
    <property type="entry name" value="N-ACETYLGLUCOSAMINYL-PHOSPHATIDYLINOSITOL BIOSYNTHETIC PROTEIN"/>
    <property type="match status" value="1"/>
</dbReference>
<dbReference type="GO" id="GO:0006506">
    <property type="term" value="P:GPI anchor biosynthetic process"/>
    <property type="evidence" value="ECO:0007669"/>
    <property type="project" value="UniProtKB-KW"/>
</dbReference>
<dbReference type="Gene3D" id="3.40.50.2000">
    <property type="entry name" value="Glycogen Phosphorylase B"/>
    <property type="match status" value="2"/>
</dbReference>
<dbReference type="SUPFAM" id="SSF53756">
    <property type="entry name" value="UDP-Glycosyltransferase/glycogen phosphorylase"/>
    <property type="match status" value="1"/>
</dbReference>
<evidence type="ECO:0000256" key="2">
    <source>
        <dbReference type="ARBA" id="ARBA00012420"/>
    </source>
</evidence>
<evidence type="ECO:0000259" key="9">
    <source>
        <dbReference type="Pfam" id="PF08288"/>
    </source>
</evidence>
<dbReference type="WBParaSite" id="Minc3s04374g36145">
    <property type="protein sequence ID" value="Minc3s04374g36145"/>
    <property type="gene ID" value="Minc3s04374g36145"/>
</dbReference>
<dbReference type="InterPro" id="IPR039507">
    <property type="entry name" value="PIG-A/GPI3"/>
</dbReference>
<dbReference type="InterPro" id="IPR013234">
    <property type="entry name" value="PIGA_GPI_anchor_biosynthesis"/>
</dbReference>
<feature type="transmembrane region" description="Helical" evidence="7">
    <location>
        <begin position="412"/>
        <end position="435"/>
    </location>
</feature>
<keyword evidence="5" id="KW-0808">Transferase</keyword>
<dbReference type="Pfam" id="PF00534">
    <property type="entry name" value="Glycos_transf_1"/>
    <property type="match status" value="1"/>
</dbReference>
<reference evidence="11" key="1">
    <citation type="submission" date="2022-11" db="UniProtKB">
        <authorList>
            <consortium name="WormBaseParasite"/>
        </authorList>
    </citation>
    <scope>IDENTIFICATION</scope>
</reference>
<keyword evidence="7" id="KW-1133">Transmembrane helix</keyword>
<keyword evidence="10" id="KW-1185">Reference proteome</keyword>
<evidence type="ECO:0000256" key="5">
    <source>
        <dbReference type="ARBA" id="ARBA00022679"/>
    </source>
</evidence>
<evidence type="ECO:0000256" key="1">
    <source>
        <dbReference type="ARBA" id="ARBA00004687"/>
    </source>
</evidence>
<dbReference type="InterPro" id="IPR001296">
    <property type="entry name" value="Glyco_trans_1"/>
</dbReference>
<dbReference type="AlphaFoldDB" id="A0A914N9N0"/>
<dbReference type="GO" id="GO:0000506">
    <property type="term" value="C:glycosylphosphatidylinositol-N-acetylglucosaminyltransferase (GPI-GnT) complex"/>
    <property type="evidence" value="ECO:0007669"/>
    <property type="project" value="InterPro"/>
</dbReference>
<proteinExistence type="predicted"/>
<evidence type="ECO:0000256" key="4">
    <source>
        <dbReference type="ARBA" id="ARBA00022676"/>
    </source>
</evidence>
<dbReference type="Pfam" id="PF08288">
    <property type="entry name" value="PIGA"/>
    <property type="match status" value="1"/>
</dbReference>
<dbReference type="PANTHER" id="PTHR45871:SF1">
    <property type="entry name" value="PHOSPHATIDYLINOSITOL N-ACETYLGLUCOSAMINYLTRANSFERASE SUBUNIT A"/>
    <property type="match status" value="1"/>
</dbReference>
<dbReference type="CDD" id="cd03796">
    <property type="entry name" value="GT4_PIG-A-like"/>
    <property type="match status" value="1"/>
</dbReference>
<accession>A0A914N9N0</accession>
<evidence type="ECO:0000256" key="7">
    <source>
        <dbReference type="SAM" id="Phobius"/>
    </source>
</evidence>
<feature type="domain" description="Glycosyl transferase family 1" evidence="8">
    <location>
        <begin position="217"/>
        <end position="357"/>
    </location>
</feature>
<organism evidence="10 11">
    <name type="scientific">Meloidogyne incognita</name>
    <name type="common">Southern root-knot nematode worm</name>
    <name type="synonym">Oxyuris incognita</name>
    <dbReference type="NCBI Taxonomy" id="6306"/>
    <lineage>
        <taxon>Eukaryota</taxon>
        <taxon>Metazoa</taxon>
        <taxon>Ecdysozoa</taxon>
        <taxon>Nematoda</taxon>
        <taxon>Chromadorea</taxon>
        <taxon>Rhabditida</taxon>
        <taxon>Tylenchina</taxon>
        <taxon>Tylenchomorpha</taxon>
        <taxon>Tylenchoidea</taxon>
        <taxon>Meloidogynidae</taxon>
        <taxon>Meloidogyninae</taxon>
        <taxon>Meloidogyne</taxon>
        <taxon>Meloidogyne incognita group</taxon>
    </lineage>
</organism>
<keyword evidence="7" id="KW-0472">Membrane</keyword>
<keyword evidence="4" id="KW-0328">Glycosyltransferase</keyword>
<evidence type="ECO:0000259" key="8">
    <source>
        <dbReference type="Pfam" id="PF00534"/>
    </source>
</evidence>
<evidence type="ECO:0000313" key="11">
    <source>
        <dbReference type="WBParaSite" id="Minc3s04374g36145"/>
    </source>
</evidence>
<keyword evidence="3" id="KW-0337">GPI-anchor biosynthesis</keyword>
<name>A0A914N9N0_MELIC</name>
<feature type="domain" description="PIGA GPI anchor biosynthesis" evidence="9">
    <location>
        <begin position="59"/>
        <end position="148"/>
    </location>
</feature>
<protein>
    <recommendedName>
        <fullName evidence="2">phosphatidylinositol N-acetylglucosaminyltransferase</fullName>
        <ecNumber evidence="2">2.4.1.198</ecNumber>
    </recommendedName>
    <alternativeName>
        <fullName evidence="6">GlcNAc-PI synthesis protein</fullName>
    </alternativeName>
</protein>
<dbReference type="Proteomes" id="UP000887563">
    <property type="component" value="Unplaced"/>
</dbReference>
<comment type="pathway">
    <text evidence="1">Glycolipid biosynthesis; glycosylphosphatidylinositol-anchor biosynthesis.</text>
</comment>
<evidence type="ECO:0000256" key="6">
    <source>
        <dbReference type="ARBA" id="ARBA00032160"/>
    </source>
</evidence>
<evidence type="ECO:0000313" key="10">
    <source>
        <dbReference type="Proteomes" id="UP000887563"/>
    </source>
</evidence>
<keyword evidence="7" id="KW-0812">Transmembrane</keyword>
<sequence>MVSDFFCPNTGGVETHIYQLAKCLLNNGHKVIVLTHAYGNRNGIRYLYSGKLKVIVLTHAYGNRNGIRYLYSGKLKVYYLPCLVIGNNYLPSALGSLPWFRKIFSFENIQIVHSHSTFSTMGHEALLHGWTLGLKTIFTDHSLFGFADAGAILSNRLVLRYSLINVDRLICVSHTSKENTVLRAGVPPSNVFVIPNAIDSTLFRPPNKNNYYSSEVITIVVLSRLVYRKGIDLLVQIIPEICKLNKKVRFVIGGDGPKRVDLEEMREKHKLHHRVELKGELPHDKVREVLIQGQIFLNTSLTDAFCMSIVEAACCGLHVVSTKVGGIPEVLPPEFITLAEPNPEILIKSILTSIKNYQNNLFPNSKEKHERIAKSYNWEDVAKRTEKVYKEAIEEIEINFRERLKNLLNAGFWFGIVWVWGAALNYFLAAFLDLINPRYRIKRTKQNKLN</sequence>
<dbReference type="EC" id="2.4.1.198" evidence="2"/>